<gene>
    <name evidence="1" type="ORF">HPB50_015686</name>
</gene>
<keyword evidence="2" id="KW-1185">Reference proteome</keyword>
<dbReference type="EMBL" id="CM023482">
    <property type="protein sequence ID" value="KAH6939044.1"/>
    <property type="molecule type" value="Genomic_DNA"/>
</dbReference>
<organism evidence="1 2">
    <name type="scientific">Hyalomma asiaticum</name>
    <name type="common">Tick</name>
    <dbReference type="NCBI Taxonomy" id="266040"/>
    <lineage>
        <taxon>Eukaryota</taxon>
        <taxon>Metazoa</taxon>
        <taxon>Ecdysozoa</taxon>
        <taxon>Arthropoda</taxon>
        <taxon>Chelicerata</taxon>
        <taxon>Arachnida</taxon>
        <taxon>Acari</taxon>
        <taxon>Parasitiformes</taxon>
        <taxon>Ixodida</taxon>
        <taxon>Ixodoidea</taxon>
        <taxon>Ixodidae</taxon>
        <taxon>Hyalomminae</taxon>
        <taxon>Hyalomma</taxon>
    </lineage>
</organism>
<protein>
    <submittedName>
        <fullName evidence="1">Uncharacterized protein</fullName>
    </submittedName>
</protein>
<sequence length="166" mass="17498">MWEARRQEKGGGGGCVSASGALPCVLSLALRGPEGFECEADWTETQTEAAAFAASTVHENEAGRRRWKPGDVGCGAMPPCFNRGLLPPLEPADLEGGLSESPLLVLEFGTEDHYAAARTPDRPGGLPVGLVGALPCALLYNHRSVCGEVPMEKTAFGVTATLLYRE</sequence>
<evidence type="ECO:0000313" key="1">
    <source>
        <dbReference type="EMBL" id="KAH6939044.1"/>
    </source>
</evidence>
<comment type="caution">
    <text evidence="1">The sequence shown here is derived from an EMBL/GenBank/DDBJ whole genome shotgun (WGS) entry which is preliminary data.</text>
</comment>
<evidence type="ECO:0000313" key="2">
    <source>
        <dbReference type="Proteomes" id="UP000821845"/>
    </source>
</evidence>
<reference evidence="1" key="1">
    <citation type="submission" date="2020-05" db="EMBL/GenBank/DDBJ databases">
        <title>Large-scale comparative analyses of tick genomes elucidate their genetic diversity and vector capacities.</title>
        <authorList>
            <person name="Jia N."/>
            <person name="Wang J."/>
            <person name="Shi W."/>
            <person name="Du L."/>
            <person name="Sun Y."/>
            <person name="Zhan W."/>
            <person name="Jiang J."/>
            <person name="Wang Q."/>
            <person name="Zhang B."/>
            <person name="Ji P."/>
            <person name="Sakyi L.B."/>
            <person name="Cui X."/>
            <person name="Yuan T."/>
            <person name="Jiang B."/>
            <person name="Yang W."/>
            <person name="Lam T.T.-Y."/>
            <person name="Chang Q."/>
            <person name="Ding S."/>
            <person name="Wang X."/>
            <person name="Zhu J."/>
            <person name="Ruan X."/>
            <person name="Zhao L."/>
            <person name="Wei J."/>
            <person name="Que T."/>
            <person name="Du C."/>
            <person name="Cheng J."/>
            <person name="Dai P."/>
            <person name="Han X."/>
            <person name="Huang E."/>
            <person name="Gao Y."/>
            <person name="Liu J."/>
            <person name="Shao H."/>
            <person name="Ye R."/>
            <person name="Li L."/>
            <person name="Wei W."/>
            <person name="Wang X."/>
            <person name="Wang C."/>
            <person name="Yang T."/>
            <person name="Huo Q."/>
            <person name="Li W."/>
            <person name="Guo W."/>
            <person name="Chen H."/>
            <person name="Zhou L."/>
            <person name="Ni X."/>
            <person name="Tian J."/>
            <person name="Zhou Y."/>
            <person name="Sheng Y."/>
            <person name="Liu T."/>
            <person name="Pan Y."/>
            <person name="Xia L."/>
            <person name="Li J."/>
            <person name="Zhao F."/>
            <person name="Cao W."/>
        </authorList>
    </citation>
    <scope>NUCLEOTIDE SEQUENCE</scope>
    <source>
        <strain evidence="1">Hyas-2018</strain>
    </source>
</reference>
<dbReference type="Proteomes" id="UP000821845">
    <property type="component" value="Chromosome 2"/>
</dbReference>
<name>A0ACB7SYQ9_HYAAI</name>
<proteinExistence type="predicted"/>
<accession>A0ACB7SYQ9</accession>